<keyword evidence="2" id="KW-0805">Transcription regulation</keyword>
<comment type="subcellular location">
    <subcellularLocation>
        <location evidence="1">Nucleus</location>
    </subcellularLocation>
</comment>
<evidence type="ECO:0000256" key="5">
    <source>
        <dbReference type="ARBA" id="ARBA00023242"/>
    </source>
</evidence>
<dbReference type="Pfam" id="PF03106">
    <property type="entry name" value="WRKY"/>
    <property type="match status" value="1"/>
</dbReference>
<dbReference type="GO" id="GO:0005634">
    <property type="term" value="C:nucleus"/>
    <property type="evidence" value="ECO:0007669"/>
    <property type="project" value="UniProtKB-SubCell"/>
</dbReference>
<proteinExistence type="predicted"/>
<evidence type="ECO:0000313" key="9">
    <source>
        <dbReference type="Proteomes" id="UP001497457"/>
    </source>
</evidence>
<dbReference type="PROSITE" id="PS50811">
    <property type="entry name" value="WRKY"/>
    <property type="match status" value="1"/>
</dbReference>
<keyword evidence="3" id="KW-0238">DNA-binding</keyword>
<dbReference type="AlphaFoldDB" id="A0ABC8WF66"/>
<evidence type="ECO:0000259" key="7">
    <source>
        <dbReference type="PROSITE" id="PS50811"/>
    </source>
</evidence>
<evidence type="ECO:0000256" key="3">
    <source>
        <dbReference type="ARBA" id="ARBA00023125"/>
    </source>
</evidence>
<gene>
    <name evidence="8" type="ORF">URODEC1_LOCUS13267</name>
</gene>
<evidence type="ECO:0000256" key="6">
    <source>
        <dbReference type="SAM" id="MobiDB-lite"/>
    </source>
</evidence>
<reference evidence="9" key="1">
    <citation type="submission" date="2024-06" db="EMBL/GenBank/DDBJ databases">
        <authorList>
            <person name="Ryan C."/>
        </authorList>
    </citation>
    <scope>NUCLEOTIDE SEQUENCE [LARGE SCALE GENOMIC DNA]</scope>
</reference>
<dbReference type="SMART" id="SM00774">
    <property type="entry name" value="WRKY"/>
    <property type="match status" value="1"/>
</dbReference>
<feature type="region of interest" description="Disordered" evidence="6">
    <location>
        <begin position="54"/>
        <end position="84"/>
    </location>
</feature>
<dbReference type="GO" id="GO:0003677">
    <property type="term" value="F:DNA binding"/>
    <property type="evidence" value="ECO:0007669"/>
    <property type="project" value="UniProtKB-KW"/>
</dbReference>
<evidence type="ECO:0000256" key="1">
    <source>
        <dbReference type="ARBA" id="ARBA00004123"/>
    </source>
</evidence>
<keyword evidence="4" id="KW-0804">Transcription</keyword>
<feature type="domain" description="WRKY" evidence="7">
    <location>
        <begin position="95"/>
        <end position="158"/>
    </location>
</feature>
<sequence>MAADGGSAACDVMAEAREAAVRLLSLLQATGADPGKQELARQIISSIDRARTSLRGAGGDSKGKSEQWFSARAPAGSKRRARGGEARARVMSSGMDDGYAWRKYGEKSIQDHRNPRFYFRCAYKGELGCGARKQVERAEDDPSLFHVTYFGDHTPACPRDDAAAAAAEVDGESRFVLQQTSLVGFRPAAECWPVKDQVANLVSSISSADVSFASPGGTMESLDASLEELMELLRS</sequence>
<dbReference type="InterPro" id="IPR036576">
    <property type="entry name" value="WRKY_dom_sf"/>
</dbReference>
<evidence type="ECO:0000256" key="4">
    <source>
        <dbReference type="ARBA" id="ARBA00023163"/>
    </source>
</evidence>
<dbReference type="Gene3D" id="2.20.25.80">
    <property type="entry name" value="WRKY domain"/>
    <property type="match status" value="1"/>
</dbReference>
<evidence type="ECO:0000256" key="2">
    <source>
        <dbReference type="ARBA" id="ARBA00023015"/>
    </source>
</evidence>
<dbReference type="PANTHER" id="PTHR31282">
    <property type="entry name" value="WRKY TRANSCRIPTION FACTOR 21-RELATED"/>
    <property type="match status" value="1"/>
</dbReference>
<protein>
    <recommendedName>
        <fullName evidence="7">WRKY domain-containing protein</fullName>
    </recommendedName>
</protein>
<keyword evidence="5" id="KW-0539">Nucleus</keyword>
<organism evidence="8 9">
    <name type="scientific">Urochloa decumbens</name>
    <dbReference type="NCBI Taxonomy" id="240449"/>
    <lineage>
        <taxon>Eukaryota</taxon>
        <taxon>Viridiplantae</taxon>
        <taxon>Streptophyta</taxon>
        <taxon>Embryophyta</taxon>
        <taxon>Tracheophyta</taxon>
        <taxon>Spermatophyta</taxon>
        <taxon>Magnoliopsida</taxon>
        <taxon>Liliopsida</taxon>
        <taxon>Poales</taxon>
        <taxon>Poaceae</taxon>
        <taxon>PACMAD clade</taxon>
        <taxon>Panicoideae</taxon>
        <taxon>Panicodae</taxon>
        <taxon>Paniceae</taxon>
        <taxon>Melinidinae</taxon>
        <taxon>Urochloa</taxon>
    </lineage>
</organism>
<accession>A0ABC8WF66</accession>
<keyword evidence="9" id="KW-1185">Reference proteome</keyword>
<name>A0ABC8WF66_9POAL</name>
<dbReference type="SUPFAM" id="SSF118290">
    <property type="entry name" value="WRKY DNA-binding domain"/>
    <property type="match status" value="1"/>
</dbReference>
<evidence type="ECO:0000313" key="8">
    <source>
        <dbReference type="EMBL" id="CAL4908722.1"/>
    </source>
</evidence>
<dbReference type="InterPro" id="IPR003657">
    <property type="entry name" value="WRKY_dom"/>
</dbReference>
<dbReference type="InterPro" id="IPR044810">
    <property type="entry name" value="WRKY_plant"/>
</dbReference>
<dbReference type="EMBL" id="OZ075122">
    <property type="protein sequence ID" value="CAL4908722.1"/>
    <property type="molecule type" value="Genomic_DNA"/>
</dbReference>
<reference evidence="8 9" key="2">
    <citation type="submission" date="2024-10" db="EMBL/GenBank/DDBJ databases">
        <authorList>
            <person name="Ryan C."/>
        </authorList>
    </citation>
    <scope>NUCLEOTIDE SEQUENCE [LARGE SCALE GENOMIC DNA]</scope>
</reference>
<dbReference type="Proteomes" id="UP001497457">
    <property type="component" value="Chromosome 12b"/>
</dbReference>